<sequence length="301" mass="34799">RAICGWHYIRHRYRQRIGQFKEYWDKTGRDLIEIKDLKDPEVVMINYVDFLIEQNSTPAKIVENVSAITTLFKAARLSESIINGKVLKQVLKRTRTKLKQLIKESTSYRINILLKFIELQADKLQTLIEAQFRGCTFISIMAFGTLRMFEILGADVNQNEDNSWNTNISMLKGDDTEAEIIFQPLVNQSICPTFRISMWINRTERQQLNKPLWWLKRTNKPATADFTSKSIHHIMEHAGIENNTTITSIRAASITKDFSLGFSVVYRAALQGLNSDALFVTIISTPNDYYNQAKFINVMHL</sequence>
<feature type="non-terminal residue" evidence="1">
    <location>
        <position position="1"/>
    </location>
</feature>
<dbReference type="GO" id="GO:0003677">
    <property type="term" value="F:DNA binding"/>
    <property type="evidence" value="ECO:0007669"/>
    <property type="project" value="InterPro"/>
</dbReference>
<evidence type="ECO:0008006" key="3">
    <source>
        <dbReference type="Google" id="ProtNLM"/>
    </source>
</evidence>
<evidence type="ECO:0000313" key="2">
    <source>
        <dbReference type="Proteomes" id="UP000324800"/>
    </source>
</evidence>
<evidence type="ECO:0000313" key="1">
    <source>
        <dbReference type="EMBL" id="KAA6374074.1"/>
    </source>
</evidence>
<dbReference type="EMBL" id="SNRW01012247">
    <property type="protein sequence ID" value="KAA6374074.1"/>
    <property type="molecule type" value="Genomic_DNA"/>
</dbReference>
<name>A0A5J4UUW4_9EUKA</name>
<dbReference type="Proteomes" id="UP000324800">
    <property type="component" value="Unassembled WGS sequence"/>
</dbReference>
<dbReference type="SUPFAM" id="SSF56349">
    <property type="entry name" value="DNA breaking-rejoining enzymes"/>
    <property type="match status" value="1"/>
</dbReference>
<reference evidence="1 2" key="1">
    <citation type="submission" date="2019-03" db="EMBL/GenBank/DDBJ databases">
        <title>Single cell metagenomics reveals metabolic interactions within the superorganism composed of flagellate Streblomastix strix and complex community of Bacteroidetes bacteria on its surface.</title>
        <authorList>
            <person name="Treitli S.C."/>
            <person name="Kolisko M."/>
            <person name="Husnik F."/>
            <person name="Keeling P."/>
            <person name="Hampl V."/>
        </authorList>
    </citation>
    <scope>NUCLEOTIDE SEQUENCE [LARGE SCALE GENOMIC DNA]</scope>
    <source>
        <strain evidence="1">ST1C</strain>
    </source>
</reference>
<organism evidence="1 2">
    <name type="scientific">Streblomastix strix</name>
    <dbReference type="NCBI Taxonomy" id="222440"/>
    <lineage>
        <taxon>Eukaryota</taxon>
        <taxon>Metamonada</taxon>
        <taxon>Preaxostyla</taxon>
        <taxon>Oxymonadida</taxon>
        <taxon>Streblomastigidae</taxon>
        <taxon>Streblomastix</taxon>
    </lineage>
</organism>
<proteinExistence type="predicted"/>
<dbReference type="AlphaFoldDB" id="A0A5J4UUW4"/>
<gene>
    <name evidence="1" type="ORF">EZS28_030398</name>
</gene>
<protein>
    <recommendedName>
        <fullName evidence="3">Tyr recombinase domain-containing protein</fullName>
    </recommendedName>
</protein>
<dbReference type="InterPro" id="IPR011010">
    <property type="entry name" value="DNA_brk_join_enz"/>
</dbReference>
<comment type="caution">
    <text evidence="1">The sequence shown here is derived from an EMBL/GenBank/DDBJ whole genome shotgun (WGS) entry which is preliminary data.</text>
</comment>
<accession>A0A5J4UUW4</accession>